<keyword evidence="1" id="KW-0175">Coiled coil</keyword>
<dbReference type="EMBL" id="HG316463">
    <property type="protein sequence ID" value="CDF91258.1"/>
    <property type="molecule type" value="Genomic_DNA"/>
</dbReference>
<keyword evidence="4" id="KW-1185">Reference proteome</keyword>
<dbReference type="InterPro" id="IPR036181">
    <property type="entry name" value="MIT_dom_sf"/>
</dbReference>
<dbReference type="Proteomes" id="UP000019375">
    <property type="component" value="Unassembled WGS sequence"/>
</dbReference>
<name>A0A8J2TB79_ZYGB2</name>
<sequence>MSQLIDVYNSINTAEKQTRNGDLPEALKQYKHALALLANLKCQGTSSEIVHALELLRQDIDSRIKELENLQERRNPMTPKNGAVRNSSVSLAKTRSWDNSRNMGSGLGSSSDPLLISILGKLQSNLINSISEQCKEDPQVLKELDGRIAQQFSQFRKELALYEQKKSKDYNARLEQAIAENKKLSNQILKLRGRWDSLVESAKQRRSRQHED</sequence>
<protein>
    <submittedName>
        <fullName evidence="3">ZYBA0S10-03246g1_1</fullName>
    </submittedName>
</protein>
<dbReference type="AlphaFoldDB" id="A0A8J2TB79"/>
<proteinExistence type="predicted"/>
<dbReference type="SUPFAM" id="SSF116846">
    <property type="entry name" value="MIT domain"/>
    <property type="match status" value="1"/>
</dbReference>
<evidence type="ECO:0000256" key="2">
    <source>
        <dbReference type="SAM" id="MobiDB-lite"/>
    </source>
</evidence>
<organism evidence="3 4">
    <name type="scientific">Zygosaccharomyces bailii (strain CLIB 213 / ATCC 58445 / CBS 680 / BCRC 21525 / NBRC 1098 / NCYC 1416 / NRRL Y-2227)</name>
    <dbReference type="NCBI Taxonomy" id="1333698"/>
    <lineage>
        <taxon>Eukaryota</taxon>
        <taxon>Fungi</taxon>
        <taxon>Dikarya</taxon>
        <taxon>Ascomycota</taxon>
        <taxon>Saccharomycotina</taxon>
        <taxon>Saccharomycetes</taxon>
        <taxon>Saccharomycetales</taxon>
        <taxon>Saccharomycetaceae</taxon>
        <taxon>Zygosaccharomyces</taxon>
    </lineage>
</organism>
<feature type="region of interest" description="Disordered" evidence="2">
    <location>
        <begin position="73"/>
        <end position="92"/>
    </location>
</feature>
<accession>A0A8J2TB79</accession>
<feature type="coiled-coil region" evidence="1">
    <location>
        <begin position="167"/>
        <end position="194"/>
    </location>
</feature>
<gene>
    <name evidence="3" type="ORF">BN860_03246g</name>
</gene>
<dbReference type="OrthoDB" id="4034212at2759"/>
<evidence type="ECO:0000313" key="3">
    <source>
        <dbReference type="EMBL" id="CDF91258.1"/>
    </source>
</evidence>
<evidence type="ECO:0000256" key="1">
    <source>
        <dbReference type="SAM" id="Coils"/>
    </source>
</evidence>
<evidence type="ECO:0000313" key="4">
    <source>
        <dbReference type="Proteomes" id="UP000019375"/>
    </source>
</evidence>
<reference evidence="4" key="1">
    <citation type="journal article" date="2013" name="Genome Announc.">
        <title>Genome sequence of the food spoilage yeast Zygosaccharomyces bailii CLIB 213(T).</title>
        <authorList>
            <person name="Galeote V."/>
            <person name="Bigey F."/>
            <person name="Devillers H."/>
            <person name="Neuveglise C."/>
            <person name="Dequin S."/>
        </authorList>
    </citation>
    <scope>NUCLEOTIDE SEQUENCE [LARGE SCALE GENOMIC DNA]</scope>
    <source>
        <strain evidence="4">CLIB 213 / ATCC 58445 / CBS 680 / CCRC 21525 / NBRC 1098 / NCYC 1416 / NRRL Y-2227</strain>
    </source>
</reference>